<accession>A0A6H0KIV2</accession>
<reference evidence="3 4" key="1">
    <citation type="submission" date="2020-03" db="EMBL/GenBank/DDBJ databases">
        <title>Genomic analysis of Bacteroides faecium CBA7301.</title>
        <authorList>
            <person name="Kim J."/>
            <person name="Roh S.W."/>
        </authorList>
    </citation>
    <scope>NUCLEOTIDE SEQUENCE [LARGE SCALE GENOMIC DNA]</scope>
    <source>
        <strain evidence="3 4">CBA7301</strain>
    </source>
</reference>
<dbReference type="AlphaFoldDB" id="A0A6H0KIV2"/>
<dbReference type="InterPro" id="IPR039514">
    <property type="entry name" value="6GAL-like"/>
</dbReference>
<dbReference type="PANTHER" id="PTHR42767">
    <property type="entry name" value="ENDO-BETA-1,6-GALACTANASE"/>
    <property type="match status" value="1"/>
</dbReference>
<feature type="domain" description="Endo-beta-1,6-galactanase-like" evidence="2">
    <location>
        <begin position="42"/>
        <end position="394"/>
    </location>
</feature>
<keyword evidence="4" id="KW-1185">Reference proteome</keyword>
<feature type="chain" id="PRO_5026066211" evidence="1">
    <location>
        <begin position="21"/>
        <end position="530"/>
    </location>
</feature>
<proteinExistence type="predicted"/>
<dbReference type="Pfam" id="PF14587">
    <property type="entry name" value="Glyco_hydr_30_2"/>
    <property type="match status" value="1"/>
</dbReference>
<dbReference type="InterPro" id="IPR039743">
    <property type="entry name" value="6GAL/EXGAL"/>
</dbReference>
<evidence type="ECO:0000259" key="2">
    <source>
        <dbReference type="Pfam" id="PF14587"/>
    </source>
</evidence>
<dbReference type="Gene3D" id="2.60.40.1180">
    <property type="entry name" value="Golgi alpha-mannosidase II"/>
    <property type="match status" value="1"/>
</dbReference>
<keyword evidence="3" id="KW-0378">Hydrolase</keyword>
<gene>
    <name evidence="3" type="ORF">BacF7301_03965</name>
</gene>
<dbReference type="Gene3D" id="3.20.20.80">
    <property type="entry name" value="Glycosidases"/>
    <property type="match status" value="1"/>
</dbReference>
<dbReference type="SUPFAM" id="SSF51445">
    <property type="entry name" value="(Trans)glycosidases"/>
    <property type="match status" value="1"/>
</dbReference>
<dbReference type="PROSITE" id="PS51257">
    <property type="entry name" value="PROKAR_LIPOPROTEIN"/>
    <property type="match status" value="1"/>
</dbReference>
<dbReference type="Proteomes" id="UP000501780">
    <property type="component" value="Chromosome"/>
</dbReference>
<dbReference type="InterPro" id="IPR017853">
    <property type="entry name" value="GH"/>
</dbReference>
<dbReference type="KEGG" id="bfc:BacF7301_03965"/>
<dbReference type="PANTHER" id="PTHR42767:SF1">
    <property type="entry name" value="ENDO-BETA-1,6-GALACTANASE-LIKE DOMAIN-CONTAINING PROTEIN"/>
    <property type="match status" value="1"/>
</dbReference>
<dbReference type="GO" id="GO:0004553">
    <property type="term" value="F:hydrolase activity, hydrolyzing O-glycosyl compounds"/>
    <property type="evidence" value="ECO:0007669"/>
    <property type="project" value="InterPro"/>
</dbReference>
<protein>
    <submittedName>
        <fullName evidence="3">Glycoside hydrolase family 30 protein</fullName>
    </submittedName>
</protein>
<evidence type="ECO:0000313" key="4">
    <source>
        <dbReference type="Proteomes" id="UP000501780"/>
    </source>
</evidence>
<feature type="signal peptide" evidence="1">
    <location>
        <begin position="1"/>
        <end position="20"/>
    </location>
</feature>
<dbReference type="RefSeq" id="WP_167960423.1">
    <property type="nucleotide sequence ID" value="NZ_CP050831.1"/>
</dbReference>
<organism evidence="3 4">
    <name type="scientific">Bacteroides faecium</name>
    <dbReference type="NCBI Taxonomy" id="2715212"/>
    <lineage>
        <taxon>Bacteria</taxon>
        <taxon>Pseudomonadati</taxon>
        <taxon>Bacteroidota</taxon>
        <taxon>Bacteroidia</taxon>
        <taxon>Bacteroidales</taxon>
        <taxon>Bacteroidaceae</taxon>
        <taxon>Bacteroides</taxon>
    </lineage>
</organism>
<sequence length="530" mass="59702">MKYRNLLIGLACLAAFSACKDEYTFVPEYKVSFDVDEVMTSTVDASKTYQEIDGFGASGAWTMDYVGKYWDDSAKEDMSKLLFSQEVISGVPQGIGLSIWRFNLGGGSYEKGNDSGITNSVRRVECFLNESGSYDWSKSSGQQYFMRQAKDYGCDQFVLFSNTPPVFMTKNGQGRSGAGANANLKDDYYDDFADFLATTAEHFQGQGYNISHISPVNEPEYNWNGTDQEGSGWQNSEIAKLAKELDKSLTAKGLDNTMMLLSEAAHWEYTYNTTSNSRGNAIDSYFNSANTNTYIGNLTHLKKELCAHSYYSGVTWDQMYSYRSQAYEKAKEFGLKLHQTEWSMLEEYEDCPFATANYMDYALAMSRVIHQDLVTANVSSWSYWTAASQEQYSQMSRFYLIRLTPKGGDYGDIKESGEYSASKNLWVLGNYSLFIRPGYTRIDLNIPGASKDFFGSAYISPDKDKVVVVYTNMSDKNIQIENTIEGLTDKQIVSSKQYVTSNTTDLQYLPAMLQGYLAAKSVSTFIYELQ</sequence>
<dbReference type="EMBL" id="CP050831">
    <property type="protein sequence ID" value="QIU93356.1"/>
    <property type="molecule type" value="Genomic_DNA"/>
</dbReference>
<keyword evidence="1" id="KW-0732">Signal</keyword>
<evidence type="ECO:0000256" key="1">
    <source>
        <dbReference type="SAM" id="SignalP"/>
    </source>
</evidence>
<dbReference type="InterPro" id="IPR013780">
    <property type="entry name" value="Glyco_hydro_b"/>
</dbReference>
<name>A0A6H0KIV2_9BACE</name>
<evidence type="ECO:0000313" key="3">
    <source>
        <dbReference type="EMBL" id="QIU93356.1"/>
    </source>
</evidence>